<sequence>MKIYRQELKEIHISDDAVRIACELYNKHMIDREYLSIPQYDDIPKERKPFLLIEKVSMVIDDVIESMNTSSKNCIGGLGI</sequence>
<name>A0A0F9VBG7_9ZZZZ</name>
<dbReference type="AlphaFoldDB" id="A0A0F9VBG7"/>
<evidence type="ECO:0000313" key="1">
    <source>
        <dbReference type="EMBL" id="KKN70886.1"/>
    </source>
</evidence>
<dbReference type="EMBL" id="LAZR01000395">
    <property type="protein sequence ID" value="KKN70886.1"/>
    <property type="molecule type" value="Genomic_DNA"/>
</dbReference>
<gene>
    <name evidence="1" type="ORF">LCGC14_0426740</name>
</gene>
<accession>A0A0F9VBG7</accession>
<organism evidence="1">
    <name type="scientific">marine sediment metagenome</name>
    <dbReference type="NCBI Taxonomy" id="412755"/>
    <lineage>
        <taxon>unclassified sequences</taxon>
        <taxon>metagenomes</taxon>
        <taxon>ecological metagenomes</taxon>
    </lineage>
</organism>
<reference evidence="1" key="1">
    <citation type="journal article" date="2015" name="Nature">
        <title>Complex archaea that bridge the gap between prokaryotes and eukaryotes.</title>
        <authorList>
            <person name="Spang A."/>
            <person name="Saw J.H."/>
            <person name="Jorgensen S.L."/>
            <person name="Zaremba-Niedzwiedzka K."/>
            <person name="Martijn J."/>
            <person name="Lind A.E."/>
            <person name="van Eijk R."/>
            <person name="Schleper C."/>
            <person name="Guy L."/>
            <person name="Ettema T.J."/>
        </authorList>
    </citation>
    <scope>NUCLEOTIDE SEQUENCE</scope>
</reference>
<proteinExistence type="predicted"/>
<comment type="caution">
    <text evidence="1">The sequence shown here is derived from an EMBL/GenBank/DDBJ whole genome shotgun (WGS) entry which is preliminary data.</text>
</comment>
<protein>
    <submittedName>
        <fullName evidence="1">Uncharacterized protein</fullName>
    </submittedName>
</protein>